<keyword evidence="1" id="KW-0812">Transmembrane</keyword>
<reference evidence="2 3" key="1">
    <citation type="submission" date="2018-10" db="EMBL/GenBank/DDBJ databases">
        <title>Streptococcus hillyeri sp. nov., isolated from equine tracheal sample.</title>
        <authorList>
            <person name="Macfadyen A.C."/>
            <person name="Waller A."/>
            <person name="Paterson G.K."/>
        </authorList>
    </citation>
    <scope>NUCLEOTIDE SEQUENCE [LARGE SCALE GENOMIC DNA]</scope>
    <source>
        <strain evidence="2 3">28462</strain>
    </source>
</reference>
<evidence type="ECO:0000256" key="1">
    <source>
        <dbReference type="SAM" id="Phobius"/>
    </source>
</evidence>
<accession>A0A3L9E1I5</accession>
<comment type="caution">
    <text evidence="2">The sequence shown here is derived from an EMBL/GenBank/DDBJ whole genome shotgun (WGS) entry which is preliminary data.</text>
</comment>
<keyword evidence="3" id="KW-1185">Reference proteome</keyword>
<protein>
    <submittedName>
        <fullName evidence="2">Uncharacterized protein</fullName>
    </submittedName>
</protein>
<keyword evidence="1" id="KW-0472">Membrane</keyword>
<proteinExistence type="predicted"/>
<feature type="transmembrane region" description="Helical" evidence="1">
    <location>
        <begin position="33"/>
        <end position="60"/>
    </location>
</feature>
<evidence type="ECO:0000313" key="3">
    <source>
        <dbReference type="Proteomes" id="UP000279194"/>
    </source>
</evidence>
<dbReference type="Proteomes" id="UP000279194">
    <property type="component" value="Unassembled WGS sequence"/>
</dbReference>
<dbReference type="AlphaFoldDB" id="A0A3L9E1I5"/>
<gene>
    <name evidence="2" type="ORF">EAF07_00875</name>
</gene>
<feature type="transmembrane region" description="Helical" evidence="1">
    <location>
        <begin position="7"/>
        <end position="27"/>
    </location>
</feature>
<organism evidence="2 3">
    <name type="scientific">Streptococcus hillyeri</name>
    <dbReference type="NCBI Taxonomy" id="2282420"/>
    <lineage>
        <taxon>Bacteria</taxon>
        <taxon>Bacillati</taxon>
        <taxon>Bacillota</taxon>
        <taxon>Bacilli</taxon>
        <taxon>Lactobacillales</taxon>
        <taxon>Streptococcaceae</taxon>
        <taxon>Streptococcus</taxon>
    </lineage>
</organism>
<name>A0A3L9E1I5_9STRE</name>
<keyword evidence="1" id="KW-1133">Transmembrane helix</keyword>
<evidence type="ECO:0000313" key="2">
    <source>
        <dbReference type="EMBL" id="RLY05282.1"/>
    </source>
</evidence>
<sequence>MLSQNRVSLFQTILQIIYLVAVIYYLFNGDILFDFVIIATGIGAFFSPITYFVLIGVGVFTDYNIKPNTI</sequence>
<dbReference type="EMBL" id="RCVM01000001">
    <property type="protein sequence ID" value="RLY05282.1"/>
    <property type="molecule type" value="Genomic_DNA"/>
</dbReference>